<reference evidence="2" key="1">
    <citation type="submission" date="2021-02" db="EMBL/GenBank/DDBJ databases">
        <authorList>
            <person name="Bekaert M."/>
        </authorList>
    </citation>
    <scope>NUCLEOTIDE SEQUENCE</scope>
    <source>
        <strain evidence="2">IoA-00</strain>
    </source>
</reference>
<protein>
    <submittedName>
        <fullName evidence="2">(salmon louse) hypothetical protein</fullName>
    </submittedName>
</protein>
<keyword evidence="3" id="KW-1185">Reference proteome</keyword>
<feature type="compositionally biased region" description="Basic residues" evidence="1">
    <location>
        <begin position="189"/>
        <end position="201"/>
    </location>
</feature>
<proteinExistence type="predicted"/>
<organism evidence="2 3">
    <name type="scientific">Lepeophtheirus salmonis</name>
    <name type="common">Salmon louse</name>
    <name type="synonym">Caligus salmonis</name>
    <dbReference type="NCBI Taxonomy" id="72036"/>
    <lineage>
        <taxon>Eukaryota</taxon>
        <taxon>Metazoa</taxon>
        <taxon>Ecdysozoa</taxon>
        <taxon>Arthropoda</taxon>
        <taxon>Crustacea</taxon>
        <taxon>Multicrustacea</taxon>
        <taxon>Hexanauplia</taxon>
        <taxon>Copepoda</taxon>
        <taxon>Siphonostomatoida</taxon>
        <taxon>Caligidae</taxon>
        <taxon>Lepeophtheirus</taxon>
    </lineage>
</organism>
<dbReference type="EMBL" id="HG994592">
    <property type="protein sequence ID" value="CAF2824613.1"/>
    <property type="molecule type" value="Genomic_DNA"/>
</dbReference>
<evidence type="ECO:0000313" key="3">
    <source>
        <dbReference type="Proteomes" id="UP000675881"/>
    </source>
</evidence>
<dbReference type="Proteomes" id="UP000675881">
    <property type="component" value="Chromosome 13"/>
</dbReference>
<feature type="compositionally biased region" description="Basic and acidic residues" evidence="1">
    <location>
        <begin position="205"/>
        <end position="221"/>
    </location>
</feature>
<dbReference type="AlphaFoldDB" id="A0A7R8CHJ9"/>
<feature type="compositionally biased region" description="Basic and acidic residues" evidence="1">
    <location>
        <begin position="167"/>
        <end position="185"/>
    </location>
</feature>
<name>A0A7R8CHJ9_LEPSM</name>
<sequence length="379" mass="43297">MPELVQEPGDLYQAPSSFQRAADIFSSWSHGGVVHYPLDLFNEFIVSLKVKPSGMFRSRSHRFKVSCFTLETNDSVTSNMSAMILLSCPADIIMSTAKKGFYNSNMTEDITKSIIMDLDCLDQSHESLLQDIRLEGLIKQTSPVVIHRSLKVLYQFDQEEITDLDKLVSSEPKEEEEGAIKEEGNVSHSRNRTLPPRRKKSNSTADKKDSSLEQDDHPDTDIALDKFINEGTVGNDEDPTVREILEMTNELNNSLMDNSDILPSLGHSTSFCSGEMEYQQDRSQQQHQKFPFMAKNLFLRIHQNFNMRSQNESKNTGHHPRMESTNSVSDSQINGYIFCQNCTKKPNFCCSVCRKTHYCSPECQRYDWNHHSKICVKNE</sequence>
<gene>
    <name evidence="2" type="ORF">LSAA_3958</name>
</gene>
<dbReference type="InterPro" id="IPR002893">
    <property type="entry name" value="Znf_MYND"/>
</dbReference>
<evidence type="ECO:0000313" key="2">
    <source>
        <dbReference type="EMBL" id="CAF2824613.1"/>
    </source>
</evidence>
<accession>A0A7R8CHJ9</accession>
<dbReference type="SUPFAM" id="SSF144232">
    <property type="entry name" value="HIT/MYND zinc finger-like"/>
    <property type="match status" value="1"/>
</dbReference>
<feature type="region of interest" description="Disordered" evidence="1">
    <location>
        <begin position="167"/>
        <end position="221"/>
    </location>
</feature>
<dbReference type="Gene3D" id="6.10.140.2220">
    <property type="match status" value="1"/>
</dbReference>
<dbReference type="PROSITE" id="PS50865">
    <property type="entry name" value="ZF_MYND_2"/>
    <property type="match status" value="1"/>
</dbReference>
<dbReference type="OrthoDB" id="5282002at2759"/>
<evidence type="ECO:0000256" key="1">
    <source>
        <dbReference type="SAM" id="MobiDB-lite"/>
    </source>
</evidence>
<dbReference type="Pfam" id="PF01753">
    <property type="entry name" value="zf-MYND"/>
    <property type="match status" value="1"/>
</dbReference>
<dbReference type="PROSITE" id="PS01360">
    <property type="entry name" value="ZF_MYND_1"/>
    <property type="match status" value="1"/>
</dbReference>